<evidence type="ECO:0000313" key="2">
    <source>
        <dbReference type="EMBL" id="SDP47119.1"/>
    </source>
</evidence>
<dbReference type="OrthoDB" id="5705747at2"/>
<dbReference type="AlphaFoldDB" id="A0A1H0SZJ9"/>
<evidence type="ECO:0008006" key="4">
    <source>
        <dbReference type="Google" id="ProtNLM"/>
    </source>
</evidence>
<accession>A0A1H0SZJ9</accession>
<dbReference type="GeneID" id="300083735"/>
<organism evidence="2 3">
    <name type="scientific">Ectopseudomonas guguanensis</name>
    <dbReference type="NCBI Taxonomy" id="1198456"/>
    <lineage>
        <taxon>Bacteria</taxon>
        <taxon>Pseudomonadati</taxon>
        <taxon>Pseudomonadota</taxon>
        <taxon>Gammaproteobacteria</taxon>
        <taxon>Pseudomonadales</taxon>
        <taxon>Pseudomonadaceae</taxon>
        <taxon>Ectopseudomonas</taxon>
    </lineage>
</organism>
<reference evidence="3" key="1">
    <citation type="submission" date="2016-10" db="EMBL/GenBank/DDBJ databases">
        <authorList>
            <person name="Varghese N."/>
            <person name="Submissions S."/>
        </authorList>
    </citation>
    <scope>NUCLEOTIDE SEQUENCE [LARGE SCALE GENOMIC DNA]</scope>
    <source>
        <strain evidence="3">JCM 18416</strain>
    </source>
</reference>
<evidence type="ECO:0000256" key="1">
    <source>
        <dbReference type="SAM" id="MobiDB-lite"/>
    </source>
</evidence>
<keyword evidence="3" id="KW-1185">Reference proteome</keyword>
<dbReference type="RefSeq" id="WP_090429284.1">
    <property type="nucleotide sequence ID" value="NZ_CP040349.1"/>
</dbReference>
<gene>
    <name evidence="2" type="ORF">SAMN05216213_10434</name>
</gene>
<proteinExistence type="predicted"/>
<feature type="region of interest" description="Disordered" evidence="1">
    <location>
        <begin position="28"/>
        <end position="64"/>
    </location>
</feature>
<name>A0A1H0SZJ9_9GAMM</name>
<protein>
    <recommendedName>
        <fullName evidence="4">Pyrroloquinoline quinone biosynthesis protein PqqE</fullName>
    </recommendedName>
</protein>
<dbReference type="Proteomes" id="UP000199460">
    <property type="component" value="Unassembled WGS sequence"/>
</dbReference>
<feature type="compositionally biased region" description="Low complexity" evidence="1">
    <location>
        <begin position="30"/>
        <end position="51"/>
    </location>
</feature>
<sequence length="102" mass="10765">MEISANAFNSGLSGIQAGQRRVEQAAVEIASNSVSQPAQQPASQQTPAQNQVNQAPRAAEQTRPDLAESLVALRVGENEVRANARVVETADEVLGTLIDTRA</sequence>
<dbReference type="EMBL" id="FNJJ01000004">
    <property type="protein sequence ID" value="SDP47119.1"/>
    <property type="molecule type" value="Genomic_DNA"/>
</dbReference>
<evidence type="ECO:0000313" key="3">
    <source>
        <dbReference type="Proteomes" id="UP000199460"/>
    </source>
</evidence>